<keyword evidence="3" id="KW-1185">Reference proteome</keyword>
<feature type="region of interest" description="Disordered" evidence="1">
    <location>
        <begin position="162"/>
        <end position="207"/>
    </location>
</feature>
<accession>A0A507EEI5</accession>
<dbReference type="Proteomes" id="UP000318582">
    <property type="component" value="Unassembled WGS sequence"/>
</dbReference>
<name>A0A507EEI5_9FUNG</name>
<dbReference type="EMBL" id="QEAQ01000004">
    <property type="protein sequence ID" value="TPX62192.1"/>
    <property type="molecule type" value="Genomic_DNA"/>
</dbReference>
<reference evidence="2 3" key="1">
    <citation type="journal article" date="2019" name="Sci. Rep.">
        <title>Comparative genomics of chytrid fungi reveal insights into the obligate biotrophic and pathogenic lifestyle of Synchytrium endobioticum.</title>
        <authorList>
            <person name="van de Vossenberg B.T.L.H."/>
            <person name="Warris S."/>
            <person name="Nguyen H.D.T."/>
            <person name="van Gent-Pelzer M.P.E."/>
            <person name="Joly D.L."/>
            <person name="van de Geest H.C."/>
            <person name="Bonants P.J.M."/>
            <person name="Smith D.S."/>
            <person name="Levesque C.A."/>
            <person name="van der Lee T.A.J."/>
        </authorList>
    </citation>
    <scope>NUCLEOTIDE SEQUENCE [LARGE SCALE GENOMIC DNA]</scope>
    <source>
        <strain evidence="2 3">CBS 809.83</strain>
    </source>
</reference>
<evidence type="ECO:0000256" key="1">
    <source>
        <dbReference type="SAM" id="MobiDB-lite"/>
    </source>
</evidence>
<feature type="region of interest" description="Disordered" evidence="1">
    <location>
        <begin position="266"/>
        <end position="291"/>
    </location>
</feature>
<gene>
    <name evidence="2" type="ORF">PhCBS80983_g00656</name>
</gene>
<feature type="region of interest" description="Disordered" evidence="1">
    <location>
        <begin position="1"/>
        <end position="22"/>
    </location>
</feature>
<comment type="caution">
    <text evidence="2">The sequence shown here is derived from an EMBL/GenBank/DDBJ whole genome shotgun (WGS) entry which is preliminary data.</text>
</comment>
<dbReference type="AlphaFoldDB" id="A0A507EEI5"/>
<sequence length="291" mass="30531">MSEQAAWNVGQGSSRGGPGTTPISYRAAQVKFEDIVPTNDAFAPSPIKPYQAQNELDRLRMGGELLPSTVPISSMNNMSKSNNFSTGVSSGGLNPAGWGAYNPPAREYSTTTQPSEVAQNAYNALQQGGDMTGAGIGGLAPQSSILQGRHASTPYQASEIRPFTQGSEGQPNNNNSNNNNNKDTRAGTTYTQVNGDPQTHTVTLSTTTYQPSGGNLVEAVDTYTYRRPETTNGEYGNFPRRGHTEHVVGGNSNVFANGGKIVKSGDKVVPLGGPGSAEERPGLARHGGITA</sequence>
<evidence type="ECO:0000313" key="2">
    <source>
        <dbReference type="EMBL" id="TPX62192.1"/>
    </source>
</evidence>
<evidence type="ECO:0000313" key="3">
    <source>
        <dbReference type="Proteomes" id="UP000318582"/>
    </source>
</evidence>
<feature type="compositionally biased region" description="Polar residues" evidence="1">
    <location>
        <begin position="186"/>
        <end position="207"/>
    </location>
</feature>
<protein>
    <submittedName>
        <fullName evidence="2">Uncharacterized protein</fullName>
    </submittedName>
</protein>
<proteinExistence type="predicted"/>
<feature type="compositionally biased region" description="Low complexity" evidence="1">
    <location>
        <begin position="172"/>
        <end position="181"/>
    </location>
</feature>
<organism evidence="2 3">
    <name type="scientific">Powellomyces hirtus</name>
    <dbReference type="NCBI Taxonomy" id="109895"/>
    <lineage>
        <taxon>Eukaryota</taxon>
        <taxon>Fungi</taxon>
        <taxon>Fungi incertae sedis</taxon>
        <taxon>Chytridiomycota</taxon>
        <taxon>Chytridiomycota incertae sedis</taxon>
        <taxon>Chytridiomycetes</taxon>
        <taxon>Spizellomycetales</taxon>
        <taxon>Powellomycetaceae</taxon>
        <taxon>Powellomyces</taxon>
    </lineage>
</organism>